<evidence type="ECO:0000313" key="1">
    <source>
        <dbReference type="EMBL" id="MBE1484910.1"/>
    </source>
</evidence>
<reference evidence="1" key="1">
    <citation type="submission" date="2020-10" db="EMBL/GenBank/DDBJ databases">
        <title>Sequencing the genomes of 1000 actinobacteria strains.</title>
        <authorList>
            <person name="Klenk H.-P."/>
        </authorList>
    </citation>
    <scope>NUCLEOTIDE SEQUENCE</scope>
    <source>
        <strain evidence="1">DSM 46832</strain>
    </source>
</reference>
<accession>A0A927M150</accession>
<name>A0A927M150_9ACTN</name>
<gene>
    <name evidence="1" type="ORF">H4W31_000548</name>
</gene>
<comment type="caution">
    <text evidence="1">The sequence shown here is derived from an EMBL/GenBank/DDBJ whole genome shotgun (WGS) entry which is preliminary data.</text>
</comment>
<dbReference type="Pfam" id="PF04237">
    <property type="entry name" value="YjbR"/>
    <property type="match status" value="1"/>
</dbReference>
<dbReference type="Proteomes" id="UP000649753">
    <property type="component" value="Unassembled WGS sequence"/>
</dbReference>
<sequence length="112" mass="12472">MADMVTWDRVCDLVSVLPEVEQGTSYGTPTCKIRGKLFVRLLEGGERIAIFTNEREALVTAAPQTFTVPAHYVNYPMVVVALDTIDPVELSELLAESWRIRAPKRLAASLPR</sequence>
<dbReference type="EMBL" id="JADBEB010000001">
    <property type="protein sequence ID" value="MBE1484910.1"/>
    <property type="molecule type" value="Genomic_DNA"/>
</dbReference>
<dbReference type="SUPFAM" id="SSF142906">
    <property type="entry name" value="YjbR-like"/>
    <property type="match status" value="1"/>
</dbReference>
<dbReference type="AlphaFoldDB" id="A0A927M150"/>
<dbReference type="InterPro" id="IPR058532">
    <property type="entry name" value="YjbR/MT2646/Rv2570-like"/>
</dbReference>
<keyword evidence="2" id="KW-1185">Reference proteome</keyword>
<evidence type="ECO:0008006" key="3">
    <source>
        <dbReference type="Google" id="ProtNLM"/>
    </source>
</evidence>
<organism evidence="1 2">
    <name type="scientific">Plantactinospora soyae</name>
    <dbReference type="NCBI Taxonomy" id="1544732"/>
    <lineage>
        <taxon>Bacteria</taxon>
        <taxon>Bacillati</taxon>
        <taxon>Actinomycetota</taxon>
        <taxon>Actinomycetes</taxon>
        <taxon>Micromonosporales</taxon>
        <taxon>Micromonosporaceae</taxon>
        <taxon>Plantactinospora</taxon>
    </lineage>
</organism>
<proteinExistence type="predicted"/>
<protein>
    <recommendedName>
        <fullName evidence="3">MmcQ/YjbR family DNA-binding protein</fullName>
    </recommendedName>
</protein>
<dbReference type="InterPro" id="IPR038056">
    <property type="entry name" value="YjbR-like_sf"/>
</dbReference>
<evidence type="ECO:0000313" key="2">
    <source>
        <dbReference type="Proteomes" id="UP000649753"/>
    </source>
</evidence>